<dbReference type="InterPro" id="IPR003439">
    <property type="entry name" value="ABC_transporter-like_ATP-bd"/>
</dbReference>
<dbReference type="OrthoDB" id="9802264at2"/>
<keyword evidence="3 5" id="KW-0067">ATP-binding</keyword>
<evidence type="ECO:0000259" key="4">
    <source>
        <dbReference type="PROSITE" id="PS50893"/>
    </source>
</evidence>
<dbReference type="InterPro" id="IPR003593">
    <property type="entry name" value="AAA+_ATPase"/>
</dbReference>
<feature type="domain" description="ABC transporter" evidence="4">
    <location>
        <begin position="5"/>
        <end position="235"/>
    </location>
</feature>
<accession>A0A0M5KRR5</accession>
<evidence type="ECO:0000256" key="3">
    <source>
        <dbReference type="ARBA" id="ARBA00022840"/>
    </source>
</evidence>
<dbReference type="RefSeq" id="WP_053819976.1">
    <property type="nucleotide sequence ID" value="NZ_CP006911.1"/>
</dbReference>
<evidence type="ECO:0000313" key="5">
    <source>
        <dbReference type="EMBL" id="ALE01753.1"/>
    </source>
</evidence>
<dbReference type="FunFam" id="3.40.50.300:FF:000133">
    <property type="entry name" value="Spermidine/putrescine import ATP-binding protein PotA"/>
    <property type="match status" value="1"/>
</dbReference>
<keyword evidence="6" id="KW-1185">Reference proteome</keyword>
<dbReference type="InterPro" id="IPR017871">
    <property type="entry name" value="ABC_transporter-like_CS"/>
</dbReference>
<dbReference type="AlphaFoldDB" id="A0A0M5KRR5"/>
<dbReference type="PROSITE" id="PS50893">
    <property type="entry name" value="ABC_TRANSPORTER_2"/>
    <property type="match status" value="1"/>
</dbReference>
<proteinExistence type="predicted"/>
<dbReference type="KEGG" id="tsn:W908_03685"/>
<dbReference type="PANTHER" id="PTHR42781:SF4">
    <property type="entry name" value="SPERMIDINE_PUTRESCINE IMPORT ATP-BINDING PROTEIN POTA"/>
    <property type="match status" value="1"/>
</dbReference>
<dbReference type="InterPro" id="IPR050093">
    <property type="entry name" value="ABC_SmlMolc_Importer"/>
</dbReference>
<dbReference type="Gene3D" id="3.40.50.300">
    <property type="entry name" value="P-loop containing nucleotide triphosphate hydrolases"/>
    <property type="match status" value="1"/>
</dbReference>
<dbReference type="SUPFAM" id="SSF52540">
    <property type="entry name" value="P-loop containing nucleoside triphosphate hydrolases"/>
    <property type="match status" value="1"/>
</dbReference>
<gene>
    <name evidence="5" type="ORF">W908_03685</name>
</gene>
<protein>
    <submittedName>
        <fullName evidence="5">Polyamine ABC transporter ATP-binding protein</fullName>
    </submittedName>
</protein>
<dbReference type="EMBL" id="CP006911">
    <property type="protein sequence ID" value="ALE01753.1"/>
    <property type="molecule type" value="Genomic_DNA"/>
</dbReference>
<dbReference type="Pfam" id="PF00005">
    <property type="entry name" value="ABC_tran"/>
    <property type="match status" value="1"/>
</dbReference>
<dbReference type="InterPro" id="IPR027417">
    <property type="entry name" value="P-loop_NTPase"/>
</dbReference>
<dbReference type="PATRIC" id="fig|1125411.7.peg.719"/>
<dbReference type="PROSITE" id="PS00211">
    <property type="entry name" value="ABC_TRANSPORTER_1"/>
    <property type="match status" value="1"/>
</dbReference>
<evidence type="ECO:0000256" key="1">
    <source>
        <dbReference type="ARBA" id="ARBA00022448"/>
    </source>
</evidence>
<sequence length="343" mass="38540">MLNALKLSDINKSYGLIKALININLTIEDGEFFSLLGPSGSGKTTCLKVIAGFESPDQGEVSIFDQIVTNIPPFKRQVNTVFQDYALFPHMNVRQNVGYSLKVKKLKGEAVEKAIDEILEVVNLNGYGLRKPSELSGGQRQRVALARALINKPKILLLDEPLGALDLKLREKMQIELKNLQRQFKITFIYVTHDQQEALSMSDRIAVFNEGKIEQIDTPANIYSKPINSFVADFIGTTSIFKKESALKLFGLEKAFSIRPENILIFETEKELARLNKDEYFVTSGIVADCQFQGSHLRITYSIDAKSKVSAFKSLEGNINQKYDVNSKHIIAWKKSDITSLNE</sequence>
<dbReference type="GO" id="GO:0016887">
    <property type="term" value="F:ATP hydrolysis activity"/>
    <property type="evidence" value="ECO:0007669"/>
    <property type="project" value="InterPro"/>
</dbReference>
<dbReference type="Proteomes" id="UP000068905">
    <property type="component" value="Chromosome"/>
</dbReference>
<dbReference type="STRING" id="1125411.W908_03685"/>
<organism evidence="5 6">
    <name type="scientific">Candidatus Pseudothioglobus singularis PS1</name>
    <dbReference type="NCBI Taxonomy" id="1125411"/>
    <lineage>
        <taxon>Bacteria</taxon>
        <taxon>Pseudomonadati</taxon>
        <taxon>Pseudomonadota</taxon>
        <taxon>Gammaproteobacteria</taxon>
        <taxon>Candidatus Pseudothioglobaceae</taxon>
        <taxon>Candidatus Pseudothioglobus</taxon>
    </lineage>
</organism>
<dbReference type="GO" id="GO:0005524">
    <property type="term" value="F:ATP binding"/>
    <property type="evidence" value="ECO:0007669"/>
    <property type="project" value="UniProtKB-KW"/>
</dbReference>
<dbReference type="PANTHER" id="PTHR42781">
    <property type="entry name" value="SPERMIDINE/PUTRESCINE IMPORT ATP-BINDING PROTEIN POTA"/>
    <property type="match status" value="1"/>
</dbReference>
<keyword evidence="1" id="KW-0813">Transport</keyword>
<dbReference type="GO" id="GO:0043190">
    <property type="term" value="C:ATP-binding cassette (ABC) transporter complex"/>
    <property type="evidence" value="ECO:0007669"/>
    <property type="project" value="UniProtKB-ARBA"/>
</dbReference>
<name>A0A0M5KRR5_9GAMM</name>
<evidence type="ECO:0000256" key="2">
    <source>
        <dbReference type="ARBA" id="ARBA00022741"/>
    </source>
</evidence>
<dbReference type="SMART" id="SM00382">
    <property type="entry name" value="AAA"/>
    <property type="match status" value="1"/>
</dbReference>
<keyword evidence="2" id="KW-0547">Nucleotide-binding</keyword>
<dbReference type="GO" id="GO:0015847">
    <property type="term" value="P:putrescine transport"/>
    <property type="evidence" value="ECO:0007669"/>
    <property type="project" value="UniProtKB-ARBA"/>
</dbReference>
<evidence type="ECO:0000313" key="6">
    <source>
        <dbReference type="Proteomes" id="UP000068905"/>
    </source>
</evidence>
<reference evidence="5 6" key="1">
    <citation type="journal article" date="2015" name="Genome Announc.">
        <title>Genome Sequence of 'Candidatus Thioglobus singularis' Strain PS1, a Mixotroph from the SUP05 Clade of Marine Gammaproteobacteria.</title>
        <authorList>
            <person name="Marshall K.T."/>
            <person name="Morris R.M."/>
        </authorList>
    </citation>
    <scope>NUCLEOTIDE SEQUENCE [LARGE SCALE GENOMIC DNA]</scope>
    <source>
        <strain evidence="5 6">PS1</strain>
    </source>
</reference>